<evidence type="ECO:0000256" key="1">
    <source>
        <dbReference type="ARBA" id="ARBA00002667"/>
    </source>
</evidence>
<comment type="caution">
    <text evidence="7">The sequence shown here is derived from an EMBL/GenBank/DDBJ whole genome shotgun (WGS) entry which is preliminary data.</text>
</comment>
<evidence type="ECO:0000256" key="6">
    <source>
        <dbReference type="ARBA" id="ARBA00023287"/>
    </source>
</evidence>
<comment type="subcellular location">
    <subcellularLocation>
        <location evidence="2">Secreted</location>
    </subcellularLocation>
</comment>
<proteinExistence type="inferred from homology"/>
<dbReference type="Pfam" id="PF03047">
    <property type="entry name" value="ComC"/>
    <property type="match status" value="1"/>
</dbReference>
<keyword evidence="4" id="KW-0964">Secreted</keyword>
<comment type="similarity">
    <text evidence="3">Belongs to the ComC family.</text>
</comment>
<dbReference type="GO" id="GO:0030420">
    <property type="term" value="P:establishment of competence for transformation"/>
    <property type="evidence" value="ECO:0007669"/>
    <property type="project" value="UniProtKB-KW"/>
</dbReference>
<dbReference type="NCBIfam" id="TIGR01847">
    <property type="entry name" value="bacteriocin_sig"/>
    <property type="match status" value="1"/>
</dbReference>
<reference evidence="7" key="1">
    <citation type="submission" date="2023-07" db="EMBL/GenBank/DDBJ databases">
        <title>SVep1, a Temperate Phage of Human Oral Commensal Streptococcus vestibularis.</title>
        <authorList>
            <person name="Wu M."/>
            <person name="Zhu Y."/>
            <person name="Li Y."/>
        </authorList>
    </citation>
    <scope>NUCLEOTIDE SEQUENCE</scope>
    <source>
        <strain evidence="7">SVE8</strain>
    </source>
</reference>
<evidence type="ECO:0000313" key="8">
    <source>
        <dbReference type="Proteomes" id="UP001172310"/>
    </source>
</evidence>
<sequence length="61" mass="6921">MIGREENLMLNGNHRKAEEKHFEVLKNEELATVQGGGMSIFNDINHFFCDLTNCRGKGRIG</sequence>
<organism evidence="7 8">
    <name type="scientific">Streptococcus vestibularis</name>
    <dbReference type="NCBI Taxonomy" id="1343"/>
    <lineage>
        <taxon>Bacteria</taxon>
        <taxon>Bacillati</taxon>
        <taxon>Bacillota</taxon>
        <taxon>Bacilli</taxon>
        <taxon>Lactobacillales</taxon>
        <taxon>Streptococcaceae</taxon>
        <taxon>Streptococcus</taxon>
    </lineage>
</organism>
<name>A0AAW7QHJ5_STRVE</name>
<dbReference type="Proteomes" id="UP001172310">
    <property type="component" value="Unassembled WGS sequence"/>
</dbReference>
<evidence type="ECO:0000313" key="7">
    <source>
        <dbReference type="EMBL" id="MDN5270003.1"/>
    </source>
</evidence>
<keyword evidence="5" id="KW-0588">Pheromone</keyword>
<dbReference type="GO" id="GO:0005576">
    <property type="term" value="C:extracellular region"/>
    <property type="evidence" value="ECO:0007669"/>
    <property type="project" value="UniProtKB-SubCell"/>
</dbReference>
<dbReference type="AlphaFoldDB" id="A0AAW7QHJ5"/>
<evidence type="ECO:0000256" key="2">
    <source>
        <dbReference type="ARBA" id="ARBA00004613"/>
    </source>
</evidence>
<gene>
    <name evidence="7" type="ORF">QY913_07730</name>
</gene>
<keyword evidence="6" id="KW-0178">Competence</keyword>
<dbReference type="EMBL" id="JAUJGC010000034">
    <property type="protein sequence ID" value="MDN5270003.1"/>
    <property type="molecule type" value="Genomic_DNA"/>
</dbReference>
<accession>A0AAW7QHJ5</accession>
<dbReference type="GO" id="GO:0005186">
    <property type="term" value="F:pheromone activity"/>
    <property type="evidence" value="ECO:0007669"/>
    <property type="project" value="UniProtKB-KW"/>
</dbReference>
<evidence type="ECO:0000256" key="5">
    <source>
        <dbReference type="ARBA" id="ARBA00023044"/>
    </source>
</evidence>
<protein>
    <submittedName>
        <fullName evidence="7">ComC/BlpC family leader-containing pheromone/bacteriocin</fullName>
    </submittedName>
</protein>
<comment type="function">
    <text evidence="1">Acts as a pheromone, induces cells to develop competence for genetic transformation.</text>
</comment>
<dbReference type="InterPro" id="IPR004288">
    <property type="entry name" value="Competence_ComC"/>
</dbReference>
<dbReference type="InterPro" id="IPR010133">
    <property type="entry name" value="Bacteriocin_signal_seq"/>
</dbReference>
<evidence type="ECO:0000256" key="3">
    <source>
        <dbReference type="ARBA" id="ARBA00009039"/>
    </source>
</evidence>
<evidence type="ECO:0000256" key="4">
    <source>
        <dbReference type="ARBA" id="ARBA00022525"/>
    </source>
</evidence>